<feature type="chain" id="PRO_5002708605" description="Fungal N-terminal domain-containing protein" evidence="1">
    <location>
        <begin position="27"/>
        <end position="162"/>
    </location>
</feature>
<accession>A7EWQ7</accession>
<evidence type="ECO:0000313" key="3">
    <source>
        <dbReference type="Proteomes" id="UP000001312"/>
    </source>
</evidence>
<organism evidence="2 3">
    <name type="scientific">Sclerotinia sclerotiorum (strain ATCC 18683 / 1980 / Ss-1)</name>
    <name type="common">White mold</name>
    <name type="synonym">Whetzelinia sclerotiorum</name>
    <dbReference type="NCBI Taxonomy" id="665079"/>
    <lineage>
        <taxon>Eukaryota</taxon>
        <taxon>Fungi</taxon>
        <taxon>Dikarya</taxon>
        <taxon>Ascomycota</taxon>
        <taxon>Pezizomycotina</taxon>
        <taxon>Leotiomycetes</taxon>
        <taxon>Helotiales</taxon>
        <taxon>Sclerotiniaceae</taxon>
        <taxon>Sclerotinia</taxon>
    </lineage>
</organism>
<reference evidence="3" key="1">
    <citation type="journal article" date="2011" name="PLoS Genet.">
        <title>Genomic analysis of the necrotrophic fungal pathogens Sclerotinia sclerotiorum and Botrytis cinerea.</title>
        <authorList>
            <person name="Amselem J."/>
            <person name="Cuomo C.A."/>
            <person name="van Kan J.A."/>
            <person name="Viaud M."/>
            <person name="Benito E.P."/>
            <person name="Couloux A."/>
            <person name="Coutinho P.M."/>
            <person name="de Vries R.P."/>
            <person name="Dyer P.S."/>
            <person name="Fillinger S."/>
            <person name="Fournier E."/>
            <person name="Gout L."/>
            <person name="Hahn M."/>
            <person name="Kohn L."/>
            <person name="Lapalu N."/>
            <person name="Plummer K.M."/>
            <person name="Pradier J.M."/>
            <person name="Quevillon E."/>
            <person name="Sharon A."/>
            <person name="Simon A."/>
            <person name="ten Have A."/>
            <person name="Tudzynski B."/>
            <person name="Tudzynski P."/>
            <person name="Wincker P."/>
            <person name="Andrew M."/>
            <person name="Anthouard V."/>
            <person name="Beever R.E."/>
            <person name="Beffa R."/>
            <person name="Benoit I."/>
            <person name="Bouzid O."/>
            <person name="Brault B."/>
            <person name="Chen Z."/>
            <person name="Choquer M."/>
            <person name="Collemare J."/>
            <person name="Cotton P."/>
            <person name="Danchin E.G."/>
            <person name="Da Silva C."/>
            <person name="Gautier A."/>
            <person name="Giraud C."/>
            <person name="Giraud T."/>
            <person name="Gonzalez C."/>
            <person name="Grossetete S."/>
            <person name="Guldener U."/>
            <person name="Henrissat B."/>
            <person name="Howlett B.J."/>
            <person name="Kodira C."/>
            <person name="Kretschmer M."/>
            <person name="Lappartient A."/>
            <person name="Leroch M."/>
            <person name="Levis C."/>
            <person name="Mauceli E."/>
            <person name="Neuveglise C."/>
            <person name="Oeser B."/>
            <person name="Pearson M."/>
            <person name="Poulain J."/>
            <person name="Poussereau N."/>
            <person name="Quesneville H."/>
            <person name="Rascle C."/>
            <person name="Schumacher J."/>
            <person name="Segurens B."/>
            <person name="Sexton A."/>
            <person name="Silva E."/>
            <person name="Sirven C."/>
            <person name="Soanes D.M."/>
            <person name="Talbot N.J."/>
            <person name="Templeton M."/>
            <person name="Yandava C."/>
            <person name="Yarden O."/>
            <person name="Zeng Q."/>
            <person name="Rollins J.A."/>
            <person name="Lebrun M.H."/>
            <person name="Dickman M."/>
        </authorList>
    </citation>
    <scope>NUCLEOTIDE SEQUENCE [LARGE SCALE GENOMIC DNA]</scope>
    <source>
        <strain evidence="3">ATCC 18683 / 1980 / Ss-1</strain>
    </source>
</reference>
<evidence type="ECO:0000313" key="2">
    <source>
        <dbReference type="EMBL" id="EDN93899.1"/>
    </source>
</evidence>
<evidence type="ECO:0008006" key="4">
    <source>
        <dbReference type="Google" id="ProtNLM"/>
    </source>
</evidence>
<dbReference type="KEGG" id="ssl:SS1G_09766"/>
<sequence length="162" mass="17688">MTAVAAAVVAVAAAAAVALQRAAVVAEVVKYEEANSSYAGAGEEKCQEVESMLERSATKLCYEAQDVHSELFVFEAISGSEEDFIRSNDPKMGANKRGDNAALRDDKVEEAETSQDDLVAHSAVAYKERARYMSCASDHLIAHSTYHDIFDKIISRDLLYFE</sequence>
<gene>
    <name evidence="2" type="ORF">SS1G_09766</name>
</gene>
<keyword evidence="1" id="KW-0732">Signal</keyword>
<dbReference type="RefSeq" id="XP_001589133.1">
    <property type="nucleotide sequence ID" value="XM_001589083.1"/>
</dbReference>
<evidence type="ECO:0000256" key="1">
    <source>
        <dbReference type="SAM" id="SignalP"/>
    </source>
</evidence>
<dbReference type="InParanoid" id="A7EWQ7"/>
<dbReference type="GeneID" id="5485134"/>
<feature type="signal peptide" evidence="1">
    <location>
        <begin position="1"/>
        <end position="26"/>
    </location>
</feature>
<dbReference type="EMBL" id="CH476634">
    <property type="protein sequence ID" value="EDN93899.1"/>
    <property type="molecule type" value="Genomic_DNA"/>
</dbReference>
<protein>
    <recommendedName>
        <fullName evidence="4">Fungal N-terminal domain-containing protein</fullName>
    </recommendedName>
</protein>
<keyword evidence="3" id="KW-1185">Reference proteome</keyword>
<name>A7EWQ7_SCLS1</name>
<proteinExistence type="predicted"/>
<dbReference type="AlphaFoldDB" id="A7EWQ7"/>
<dbReference type="Proteomes" id="UP000001312">
    <property type="component" value="Unassembled WGS sequence"/>
</dbReference>